<accession>A0A820LHJ5</accession>
<dbReference type="EMBL" id="CAJOBF010016696">
    <property type="protein sequence ID" value="CAF4357009.1"/>
    <property type="molecule type" value="Genomic_DNA"/>
</dbReference>
<dbReference type="Proteomes" id="UP000663842">
    <property type="component" value="Unassembled WGS sequence"/>
</dbReference>
<feature type="compositionally biased region" description="Basic and acidic residues" evidence="1">
    <location>
        <begin position="7"/>
        <end position="24"/>
    </location>
</feature>
<name>A0A820LHJ5_9BILA</name>
<proteinExistence type="predicted"/>
<sequence>MKLSELTQKDHGAEVQRHNRSDSELKQQHGILLSTLPLEQQLHSAATDEHKRHVNEILFTEFHRDLEQDSNKGIEVLESAEYEWKSATRSGQQQTDDFFSSRINSILPLFSYLDKIRYWRRVKLIQKKISGLAQTMAVKSLAIAHMTMLS</sequence>
<feature type="region of interest" description="Disordered" evidence="1">
    <location>
        <begin position="1"/>
        <end position="24"/>
    </location>
</feature>
<reference evidence="2" key="1">
    <citation type="submission" date="2021-02" db="EMBL/GenBank/DDBJ databases">
        <authorList>
            <person name="Nowell W R."/>
        </authorList>
    </citation>
    <scope>NUCLEOTIDE SEQUENCE</scope>
</reference>
<evidence type="ECO:0000313" key="3">
    <source>
        <dbReference type="Proteomes" id="UP000663842"/>
    </source>
</evidence>
<evidence type="ECO:0000256" key="1">
    <source>
        <dbReference type="SAM" id="MobiDB-lite"/>
    </source>
</evidence>
<dbReference type="AlphaFoldDB" id="A0A820LHJ5"/>
<organism evidence="2 3">
    <name type="scientific">Rotaria magnacalcarata</name>
    <dbReference type="NCBI Taxonomy" id="392030"/>
    <lineage>
        <taxon>Eukaryota</taxon>
        <taxon>Metazoa</taxon>
        <taxon>Spiralia</taxon>
        <taxon>Gnathifera</taxon>
        <taxon>Rotifera</taxon>
        <taxon>Eurotatoria</taxon>
        <taxon>Bdelloidea</taxon>
        <taxon>Philodinida</taxon>
        <taxon>Philodinidae</taxon>
        <taxon>Rotaria</taxon>
    </lineage>
</organism>
<comment type="caution">
    <text evidence="2">The sequence shown here is derived from an EMBL/GenBank/DDBJ whole genome shotgun (WGS) entry which is preliminary data.</text>
</comment>
<evidence type="ECO:0000313" key="2">
    <source>
        <dbReference type="EMBL" id="CAF4357009.1"/>
    </source>
</evidence>
<gene>
    <name evidence="2" type="ORF">UXM345_LOCUS36300</name>
</gene>
<protein>
    <submittedName>
        <fullName evidence="2">Uncharacterized protein</fullName>
    </submittedName>
</protein>
<feature type="non-terminal residue" evidence="2">
    <location>
        <position position="1"/>
    </location>
</feature>